<evidence type="ECO:0000313" key="1">
    <source>
        <dbReference type="EMBL" id="KAG8656308.1"/>
    </source>
</evidence>
<organism evidence="1 2">
    <name type="scientific">Manihot esculenta</name>
    <name type="common">Cassava</name>
    <name type="synonym">Jatropha manihot</name>
    <dbReference type="NCBI Taxonomy" id="3983"/>
    <lineage>
        <taxon>Eukaryota</taxon>
        <taxon>Viridiplantae</taxon>
        <taxon>Streptophyta</taxon>
        <taxon>Embryophyta</taxon>
        <taxon>Tracheophyta</taxon>
        <taxon>Spermatophyta</taxon>
        <taxon>Magnoliopsida</taxon>
        <taxon>eudicotyledons</taxon>
        <taxon>Gunneridae</taxon>
        <taxon>Pentapetalae</taxon>
        <taxon>rosids</taxon>
        <taxon>fabids</taxon>
        <taxon>Malpighiales</taxon>
        <taxon>Euphorbiaceae</taxon>
        <taxon>Crotonoideae</taxon>
        <taxon>Manihoteae</taxon>
        <taxon>Manihot</taxon>
    </lineage>
</organism>
<accession>A0ACB7HUH1</accession>
<keyword evidence="2" id="KW-1185">Reference proteome</keyword>
<name>A0ACB7HUH1_MANES</name>
<sequence>MKKKSEAEEKKRKKDMGSAGALKLPVLDFTKETLKPGTSCWLKACTDVRQALEEYGCFTVEYKKLSPELRNKVFDSMKELFDLPTETKMKNKYQKPMNGYVGQIPKIPLHESLGIDNATSLQATLDFTNLMWPNGNHHFCESVFEYAKFAAELDQMVTRMIFESYGVEKYHDAYVESTTYLLRLLKNRVAKENETNLAFVTHTDKSFTTILHQNQIDGLEVDTKNGEKINVEFSPSSFIVIAGDALMAWSNDRIISPSHRVIMNGKVDRYSMGLFGFNSGKIQVPQELVDEEHPLMYKPFDHIGLLYFYRTEEGYKAQCPVKAYCGI</sequence>
<dbReference type="Proteomes" id="UP000091857">
    <property type="component" value="Chromosome 4"/>
</dbReference>
<protein>
    <submittedName>
        <fullName evidence="1">Uncharacterized protein</fullName>
    </submittedName>
</protein>
<comment type="caution">
    <text evidence="1">The sequence shown here is derived from an EMBL/GenBank/DDBJ whole genome shotgun (WGS) entry which is preliminary data.</text>
</comment>
<evidence type="ECO:0000313" key="2">
    <source>
        <dbReference type="Proteomes" id="UP000091857"/>
    </source>
</evidence>
<proteinExistence type="predicted"/>
<dbReference type="EMBL" id="CM004390">
    <property type="protein sequence ID" value="KAG8656308.1"/>
    <property type="molecule type" value="Genomic_DNA"/>
</dbReference>
<gene>
    <name evidence="1" type="ORF">MANES_04G119600v8</name>
</gene>
<reference evidence="2" key="1">
    <citation type="journal article" date="2016" name="Nat. Biotechnol.">
        <title>Sequencing wild and cultivated cassava and related species reveals extensive interspecific hybridization and genetic diversity.</title>
        <authorList>
            <person name="Bredeson J.V."/>
            <person name="Lyons J.B."/>
            <person name="Prochnik S.E."/>
            <person name="Wu G.A."/>
            <person name="Ha C.M."/>
            <person name="Edsinger-Gonzales E."/>
            <person name="Grimwood J."/>
            <person name="Schmutz J."/>
            <person name="Rabbi I.Y."/>
            <person name="Egesi C."/>
            <person name="Nauluvula P."/>
            <person name="Lebot V."/>
            <person name="Ndunguru J."/>
            <person name="Mkamilo G."/>
            <person name="Bart R.S."/>
            <person name="Setter T.L."/>
            <person name="Gleadow R.M."/>
            <person name="Kulakow P."/>
            <person name="Ferguson M.E."/>
            <person name="Rounsley S."/>
            <person name="Rokhsar D.S."/>
        </authorList>
    </citation>
    <scope>NUCLEOTIDE SEQUENCE [LARGE SCALE GENOMIC DNA]</scope>
    <source>
        <strain evidence="2">cv. AM560-2</strain>
    </source>
</reference>